<keyword evidence="7" id="KW-0809">Transit peptide</keyword>
<dbReference type="Gene3D" id="3.40.50.620">
    <property type="entry name" value="HUPs"/>
    <property type="match status" value="1"/>
</dbReference>
<evidence type="ECO:0000256" key="5">
    <source>
        <dbReference type="ARBA" id="ARBA00022630"/>
    </source>
</evidence>
<dbReference type="InterPro" id="IPR001308">
    <property type="entry name" value="ETF_a/FixB"/>
</dbReference>
<dbReference type="PROSITE" id="PS00696">
    <property type="entry name" value="ETF_ALPHA"/>
    <property type="match status" value="1"/>
</dbReference>
<dbReference type="GO" id="GO:0033539">
    <property type="term" value="P:fatty acid beta-oxidation using acyl-CoA dehydrogenase"/>
    <property type="evidence" value="ECO:0007669"/>
    <property type="project" value="TreeGrafter"/>
</dbReference>
<evidence type="ECO:0000256" key="1">
    <source>
        <dbReference type="ARBA" id="ARBA00004305"/>
    </source>
</evidence>
<keyword evidence="6 11" id="KW-0274">FAD</keyword>
<evidence type="ECO:0000256" key="8">
    <source>
        <dbReference type="ARBA" id="ARBA00022982"/>
    </source>
</evidence>
<dbReference type="GO" id="GO:0009055">
    <property type="term" value="F:electron transfer activity"/>
    <property type="evidence" value="ECO:0007669"/>
    <property type="project" value="InterPro"/>
</dbReference>
<dbReference type="GO" id="GO:0050660">
    <property type="term" value="F:flavin adenine dinucleotide binding"/>
    <property type="evidence" value="ECO:0007669"/>
    <property type="project" value="InterPro"/>
</dbReference>
<gene>
    <name evidence="14" type="ORF">HYPSUDRAFT_128881</name>
</gene>
<reference evidence="15" key="1">
    <citation type="submission" date="2014-04" db="EMBL/GenBank/DDBJ databases">
        <title>Evolutionary Origins and Diversification of the Mycorrhizal Mutualists.</title>
        <authorList>
            <consortium name="DOE Joint Genome Institute"/>
            <consortium name="Mycorrhizal Genomics Consortium"/>
            <person name="Kohler A."/>
            <person name="Kuo A."/>
            <person name="Nagy L.G."/>
            <person name="Floudas D."/>
            <person name="Copeland A."/>
            <person name="Barry K.W."/>
            <person name="Cichocki N."/>
            <person name="Veneault-Fourrey C."/>
            <person name="LaButti K."/>
            <person name="Lindquist E.A."/>
            <person name="Lipzen A."/>
            <person name="Lundell T."/>
            <person name="Morin E."/>
            <person name="Murat C."/>
            <person name="Riley R."/>
            <person name="Ohm R."/>
            <person name="Sun H."/>
            <person name="Tunlid A."/>
            <person name="Henrissat B."/>
            <person name="Grigoriev I.V."/>
            <person name="Hibbett D.S."/>
            <person name="Martin F."/>
        </authorList>
    </citation>
    <scope>NUCLEOTIDE SEQUENCE [LARGE SCALE GENOMIC DNA]</scope>
    <source>
        <strain evidence="15">FD-334 SS-4</strain>
    </source>
</reference>
<feature type="binding site" evidence="12">
    <location>
        <position position="237"/>
    </location>
    <ligand>
        <name>FAD</name>
        <dbReference type="ChEBI" id="CHEBI:57692"/>
    </ligand>
</feature>
<dbReference type="OMA" id="WRPYAEQ"/>
<evidence type="ECO:0000256" key="9">
    <source>
        <dbReference type="ARBA" id="ARBA00023128"/>
    </source>
</evidence>
<dbReference type="Pfam" id="PF01012">
    <property type="entry name" value="ETF"/>
    <property type="match status" value="1"/>
</dbReference>
<dbReference type="Gene3D" id="3.40.50.1220">
    <property type="entry name" value="TPP-binding domain"/>
    <property type="match status" value="1"/>
</dbReference>
<evidence type="ECO:0000313" key="15">
    <source>
        <dbReference type="Proteomes" id="UP000054270"/>
    </source>
</evidence>
<comment type="subcellular location">
    <subcellularLocation>
        <location evidence="1 11">Mitochondrion matrix</location>
    </subcellularLocation>
</comment>
<comment type="subunit">
    <text evidence="3 11">Heterodimer of an alpha and a beta subunit.</text>
</comment>
<keyword evidence="8 11" id="KW-0249">Electron transport</keyword>
<evidence type="ECO:0000256" key="4">
    <source>
        <dbReference type="ARBA" id="ARBA00022448"/>
    </source>
</evidence>
<dbReference type="PANTHER" id="PTHR43153:SF1">
    <property type="entry name" value="ELECTRON TRANSFER FLAVOPROTEIN SUBUNIT ALPHA, MITOCHONDRIAL"/>
    <property type="match status" value="1"/>
</dbReference>
<dbReference type="SUPFAM" id="SSF52467">
    <property type="entry name" value="DHS-like NAD/FAD-binding domain"/>
    <property type="match status" value="1"/>
</dbReference>
<evidence type="ECO:0000259" key="13">
    <source>
        <dbReference type="SMART" id="SM00893"/>
    </source>
</evidence>
<feature type="binding site" evidence="12">
    <location>
        <begin position="263"/>
        <end position="264"/>
    </location>
    <ligand>
        <name>FAD</name>
        <dbReference type="ChEBI" id="CHEBI:57692"/>
    </ligand>
</feature>
<feature type="binding site" evidence="12">
    <location>
        <position position="315"/>
    </location>
    <ligand>
        <name>FAD</name>
        <dbReference type="ChEBI" id="CHEBI:57692"/>
    </ligand>
</feature>
<proteinExistence type="inferred from homology"/>
<evidence type="ECO:0000313" key="14">
    <source>
        <dbReference type="EMBL" id="KJA28294.1"/>
    </source>
</evidence>
<dbReference type="CDD" id="cd01715">
    <property type="entry name" value="ETF_alpha"/>
    <property type="match status" value="1"/>
</dbReference>
<dbReference type="AlphaFoldDB" id="A0A0D2PBQ7"/>
<evidence type="ECO:0000256" key="2">
    <source>
        <dbReference type="ARBA" id="ARBA00005817"/>
    </source>
</evidence>
<evidence type="ECO:0000256" key="6">
    <source>
        <dbReference type="ARBA" id="ARBA00022827"/>
    </source>
</evidence>
<sequence length="347" mass="35946">MLRTGSVFRRRAFARTYATATSPHALVFLEHRGGVLESGSLSALTAAEQLGGEISALVVGSAEYVPGVVDKVKKLKGVTSVLHSTSIQYANPIAETLAPLFEKLLSDSSPFTHVVAATSSSAKSVLPRVSARLNVPTVSDVTSLTHDAAAGSTTFTRPIYAGNAIATVRAPADIAIKFFTVRGTAFAPAPAQDSTATDTVVEPVEVADPPTVHIKTTIAKSDRPDLGVASRVVSGGRALKNAETFQSTLYPLADVLGAAVGASRAAVDAGYADNSLQVGQTGKVVAPELYMALGISGAIQHLAGMKDSKLIVAINKDADAPIFQVADVGLIADIFDAVPELTEKLKK</sequence>
<dbReference type="InterPro" id="IPR014731">
    <property type="entry name" value="ETF_asu_C"/>
</dbReference>
<dbReference type="InterPro" id="IPR018206">
    <property type="entry name" value="ETF_asu_C_CS"/>
</dbReference>
<evidence type="ECO:0000256" key="12">
    <source>
        <dbReference type="PIRSR" id="PIRSR000089-1"/>
    </source>
</evidence>
<comment type="similarity">
    <text evidence="2 11">Belongs to the ETF alpha-subunit/FixB family.</text>
</comment>
<dbReference type="SUPFAM" id="SSF52402">
    <property type="entry name" value="Adenine nucleotide alpha hydrolases-like"/>
    <property type="match status" value="1"/>
</dbReference>
<dbReference type="Pfam" id="PF00766">
    <property type="entry name" value="ETF_alpha"/>
    <property type="match status" value="1"/>
</dbReference>
<dbReference type="SMART" id="SM00893">
    <property type="entry name" value="ETF"/>
    <property type="match status" value="1"/>
</dbReference>
<dbReference type="OrthoDB" id="1715808at2759"/>
<dbReference type="PIRSF" id="PIRSF000089">
    <property type="entry name" value="Electra_flavoP_a"/>
    <property type="match status" value="1"/>
</dbReference>
<feature type="domain" description="Electron transfer flavoprotein alpha/beta-subunit N-terminal" evidence="13">
    <location>
        <begin position="25"/>
        <end position="222"/>
    </location>
</feature>
<dbReference type="Proteomes" id="UP000054270">
    <property type="component" value="Unassembled WGS sequence"/>
</dbReference>
<dbReference type="PANTHER" id="PTHR43153">
    <property type="entry name" value="ELECTRON TRANSFER FLAVOPROTEIN ALPHA"/>
    <property type="match status" value="1"/>
</dbReference>
<feature type="binding site" evidence="12">
    <location>
        <begin position="277"/>
        <end position="281"/>
    </location>
    <ligand>
        <name>FAD</name>
        <dbReference type="ChEBI" id="CHEBI:57692"/>
    </ligand>
</feature>
<evidence type="ECO:0000256" key="11">
    <source>
        <dbReference type="PIRNR" id="PIRNR000089"/>
    </source>
</evidence>
<dbReference type="InterPro" id="IPR014730">
    <property type="entry name" value="ETF_a/b_N"/>
</dbReference>
<dbReference type="InterPro" id="IPR014729">
    <property type="entry name" value="Rossmann-like_a/b/a_fold"/>
</dbReference>
<comment type="cofactor">
    <cofactor evidence="11 12">
        <name>FAD</name>
        <dbReference type="ChEBI" id="CHEBI:57692"/>
    </cofactor>
    <text evidence="11 12">Binds 1 FAD per dimer.</text>
</comment>
<dbReference type="GO" id="GO:0005759">
    <property type="term" value="C:mitochondrial matrix"/>
    <property type="evidence" value="ECO:0007669"/>
    <property type="project" value="UniProtKB-SubCell"/>
</dbReference>
<comment type="function">
    <text evidence="10 11">The electron transfer flavoprotein serves as a specific electron acceptor for several dehydrogenases, including five acyl-CoA dehydrogenases, glutaryl-CoA and sarcosine dehydrogenase. It transfers the electrons to the main mitochondrial respiratory chain via ETF-ubiquinone oxidoreductase (ETF dehydrogenase).</text>
</comment>
<keyword evidence="9 11" id="KW-0496">Mitochondrion</keyword>
<dbReference type="FunFam" id="3.40.50.1220:FF:000001">
    <property type="entry name" value="Electron transfer flavoprotein, alpha subunit"/>
    <property type="match status" value="1"/>
</dbReference>
<protein>
    <recommendedName>
        <fullName evidence="11">Probable electron transfer flavoprotein subunit alpha</fullName>
    </recommendedName>
</protein>
<accession>A0A0D2PBQ7</accession>
<dbReference type="EMBL" id="KN817521">
    <property type="protein sequence ID" value="KJA28294.1"/>
    <property type="molecule type" value="Genomic_DNA"/>
</dbReference>
<organism evidence="14 15">
    <name type="scientific">Hypholoma sublateritium (strain FD-334 SS-4)</name>
    <dbReference type="NCBI Taxonomy" id="945553"/>
    <lineage>
        <taxon>Eukaryota</taxon>
        <taxon>Fungi</taxon>
        <taxon>Dikarya</taxon>
        <taxon>Basidiomycota</taxon>
        <taxon>Agaricomycotina</taxon>
        <taxon>Agaricomycetes</taxon>
        <taxon>Agaricomycetidae</taxon>
        <taxon>Agaricales</taxon>
        <taxon>Agaricineae</taxon>
        <taxon>Strophariaceae</taxon>
        <taxon>Hypholoma</taxon>
    </lineage>
</organism>
<evidence type="ECO:0000256" key="3">
    <source>
        <dbReference type="ARBA" id="ARBA00011355"/>
    </source>
</evidence>
<feature type="binding site" evidence="12">
    <location>
        <begin position="333"/>
        <end position="334"/>
    </location>
    <ligand>
        <name>FAD</name>
        <dbReference type="ChEBI" id="CHEBI:57692"/>
    </ligand>
</feature>
<dbReference type="STRING" id="945553.A0A0D2PBQ7"/>
<dbReference type="InterPro" id="IPR033947">
    <property type="entry name" value="ETF_alpha_N"/>
</dbReference>
<dbReference type="InterPro" id="IPR029035">
    <property type="entry name" value="DHS-like_NAD/FAD-binding_dom"/>
</dbReference>
<keyword evidence="15" id="KW-1185">Reference proteome</keyword>
<name>A0A0D2PBQ7_HYPSF</name>
<evidence type="ECO:0000256" key="10">
    <source>
        <dbReference type="ARBA" id="ARBA00025416"/>
    </source>
</evidence>
<keyword evidence="5 11" id="KW-0285">Flavoprotein</keyword>
<feature type="binding site" evidence="12">
    <location>
        <begin position="294"/>
        <end position="301"/>
    </location>
    <ligand>
        <name>FAD</name>
        <dbReference type="ChEBI" id="CHEBI:57692"/>
    </ligand>
</feature>
<evidence type="ECO:0000256" key="7">
    <source>
        <dbReference type="ARBA" id="ARBA00022946"/>
    </source>
</evidence>
<keyword evidence="4 11" id="KW-0813">Transport</keyword>